<dbReference type="GO" id="GO:0032259">
    <property type="term" value="P:methylation"/>
    <property type="evidence" value="ECO:0007669"/>
    <property type="project" value="UniProtKB-KW"/>
</dbReference>
<protein>
    <submittedName>
        <fullName evidence="1">Modification methylase EcoRI</fullName>
        <ecNumber evidence="1">2.1.1.72</ecNumber>
    </submittedName>
</protein>
<reference evidence="1 2" key="1">
    <citation type="journal article" date="2013" name="Pathog. Dis.">
        <title>Genome sequences of 65 Helicobacter pylori strains isolated from asymptomatic individuals and patients with gastric cancer, peptic ulcer disease, or gastritis.</title>
        <authorList>
            <person name="Blanchard T.G."/>
            <person name="Czinn S.J."/>
            <person name="Correa P."/>
            <person name="Nakazawa T."/>
            <person name="Keelan M."/>
            <person name="Morningstar L."/>
            <person name="Santana-Cruz I."/>
            <person name="Maroo A."/>
            <person name="McCracken C."/>
            <person name="Shefchek K."/>
            <person name="Daugherty S."/>
            <person name="Song Y."/>
            <person name="Fraser C.M."/>
            <person name="Fricke W.F."/>
        </authorList>
    </citation>
    <scope>NUCLEOTIDE SEQUENCE [LARGE SCALE GENOMIC DNA]</scope>
    <source>
        <strain evidence="1 2">Hp A-26</strain>
    </source>
</reference>
<accession>J0MEI3</accession>
<dbReference type="InterPro" id="IPR025247">
    <property type="entry name" value="EcoRI-like_methylase"/>
</dbReference>
<dbReference type="PATRIC" id="fig|992056.3.peg.1340"/>
<name>J0MEI3_HELPX</name>
<dbReference type="AlphaFoldDB" id="J0MEI3"/>
<dbReference type="EMBL" id="AKOV01000009">
    <property type="protein sequence ID" value="EJB72670.1"/>
    <property type="molecule type" value="Genomic_DNA"/>
</dbReference>
<dbReference type="Pfam" id="PF13651">
    <property type="entry name" value="EcoRI_methylase"/>
    <property type="match status" value="1"/>
</dbReference>
<proteinExistence type="predicted"/>
<dbReference type="GO" id="GO:0009007">
    <property type="term" value="F:site-specific DNA-methyltransferase (adenine-specific) activity"/>
    <property type="evidence" value="ECO:0007669"/>
    <property type="project" value="UniProtKB-EC"/>
</dbReference>
<comment type="caution">
    <text evidence="1">The sequence shown here is derived from an EMBL/GenBank/DDBJ whole genome shotgun (WGS) entry which is preliminary data.</text>
</comment>
<dbReference type="EC" id="2.1.1.72" evidence="1"/>
<organism evidence="1 2">
    <name type="scientific">Helicobacter pylori Hp A-26</name>
    <dbReference type="NCBI Taxonomy" id="992056"/>
    <lineage>
        <taxon>Bacteria</taxon>
        <taxon>Pseudomonadati</taxon>
        <taxon>Campylobacterota</taxon>
        <taxon>Epsilonproteobacteria</taxon>
        <taxon>Campylobacterales</taxon>
        <taxon>Helicobacteraceae</taxon>
        <taxon>Helicobacter</taxon>
    </lineage>
</organism>
<keyword evidence="1" id="KW-0489">Methyltransferase</keyword>
<evidence type="ECO:0000313" key="1">
    <source>
        <dbReference type="EMBL" id="EJB72670.1"/>
    </source>
</evidence>
<keyword evidence="1" id="KW-0808">Transferase</keyword>
<evidence type="ECO:0000313" key="2">
    <source>
        <dbReference type="Proteomes" id="UP000005323"/>
    </source>
</evidence>
<sequence length="37" mass="4595">MQKAKQLKSDEFYTQLVDIENELQYYKQHFKNKVVFL</sequence>
<gene>
    <name evidence="1" type="ORF">HPHPA26_1390</name>
</gene>
<dbReference type="Proteomes" id="UP000005323">
    <property type="component" value="Unassembled WGS sequence"/>
</dbReference>